<comment type="caution">
    <text evidence="2">The sequence shown here is derived from an EMBL/GenBank/DDBJ whole genome shotgun (WGS) entry which is preliminary data.</text>
</comment>
<proteinExistence type="predicted"/>
<feature type="region of interest" description="Disordered" evidence="1">
    <location>
        <begin position="1"/>
        <end position="53"/>
    </location>
</feature>
<name>A0A8J2QTB9_9NEOP</name>
<dbReference type="OrthoDB" id="413361at2759"/>
<dbReference type="AlphaFoldDB" id="A0A8J2QTB9"/>
<evidence type="ECO:0000313" key="3">
    <source>
        <dbReference type="Proteomes" id="UP000789524"/>
    </source>
</evidence>
<protein>
    <submittedName>
        <fullName evidence="2">(African queen) hypothetical protein</fullName>
    </submittedName>
</protein>
<sequence length="118" mass="13519">MIEVDDKPKQNRLYPSTVGEVSDLVGEDSVTSDEELKSGTMTKTLPQRQRKQPDRLGLMCTEQNKNYFTTEITFEEALQGLEREHWVQAVKEELKSFVDNSAWEEVDIPVNGNIVKCK</sequence>
<evidence type="ECO:0000256" key="1">
    <source>
        <dbReference type="SAM" id="MobiDB-lite"/>
    </source>
</evidence>
<dbReference type="EMBL" id="CAKASE010000054">
    <property type="protein sequence ID" value="CAG9565828.1"/>
    <property type="molecule type" value="Genomic_DNA"/>
</dbReference>
<organism evidence="2 3">
    <name type="scientific">Danaus chrysippus</name>
    <name type="common">African queen</name>
    <dbReference type="NCBI Taxonomy" id="151541"/>
    <lineage>
        <taxon>Eukaryota</taxon>
        <taxon>Metazoa</taxon>
        <taxon>Ecdysozoa</taxon>
        <taxon>Arthropoda</taxon>
        <taxon>Hexapoda</taxon>
        <taxon>Insecta</taxon>
        <taxon>Pterygota</taxon>
        <taxon>Neoptera</taxon>
        <taxon>Endopterygota</taxon>
        <taxon>Lepidoptera</taxon>
        <taxon>Glossata</taxon>
        <taxon>Ditrysia</taxon>
        <taxon>Papilionoidea</taxon>
        <taxon>Nymphalidae</taxon>
        <taxon>Danainae</taxon>
        <taxon>Danaini</taxon>
        <taxon>Danaina</taxon>
        <taxon>Danaus</taxon>
        <taxon>Anosia</taxon>
    </lineage>
</organism>
<accession>A0A8J2QTB9</accession>
<reference evidence="2" key="1">
    <citation type="submission" date="2021-09" db="EMBL/GenBank/DDBJ databases">
        <authorList>
            <person name="Martin H S."/>
        </authorList>
    </citation>
    <scope>NUCLEOTIDE SEQUENCE</scope>
</reference>
<evidence type="ECO:0000313" key="2">
    <source>
        <dbReference type="EMBL" id="CAG9565828.1"/>
    </source>
</evidence>
<dbReference type="Proteomes" id="UP000789524">
    <property type="component" value="Unassembled WGS sequence"/>
</dbReference>
<gene>
    <name evidence="2" type="ORF">DCHRY22_LOCUS6594</name>
</gene>
<keyword evidence="3" id="KW-1185">Reference proteome</keyword>